<evidence type="ECO:0000256" key="12">
    <source>
        <dbReference type="SAM" id="MobiDB-lite"/>
    </source>
</evidence>
<dbReference type="InterPro" id="IPR004860">
    <property type="entry name" value="LAGLIDADG_dom"/>
</dbReference>
<dbReference type="GO" id="GO:0005886">
    <property type="term" value="C:plasma membrane"/>
    <property type="evidence" value="ECO:0007669"/>
    <property type="project" value="TreeGrafter"/>
</dbReference>
<keyword evidence="11" id="KW-0067">ATP-binding</keyword>
<keyword evidence="13" id="KW-0472">Membrane</keyword>
<dbReference type="SUPFAM" id="SSF55608">
    <property type="entry name" value="Homing endonucleases"/>
    <property type="match status" value="1"/>
</dbReference>
<dbReference type="SMART" id="SM00382">
    <property type="entry name" value="AAA"/>
    <property type="match status" value="1"/>
</dbReference>
<dbReference type="InterPro" id="IPR003593">
    <property type="entry name" value="AAA+_ATPase"/>
</dbReference>
<organism evidence="15 16">
    <name type="scientific">Candidatus Kaiserbacteria bacterium CG_4_8_14_3_um_filter_38_9</name>
    <dbReference type="NCBI Taxonomy" id="1974599"/>
    <lineage>
        <taxon>Bacteria</taxon>
        <taxon>Candidatus Kaiseribacteriota</taxon>
    </lineage>
</organism>
<dbReference type="GO" id="GO:0004176">
    <property type="term" value="F:ATP-dependent peptidase activity"/>
    <property type="evidence" value="ECO:0007669"/>
    <property type="project" value="TreeGrafter"/>
</dbReference>
<dbReference type="SMART" id="SM00306">
    <property type="entry name" value="HintN"/>
    <property type="match status" value="1"/>
</dbReference>
<dbReference type="InterPro" id="IPR003587">
    <property type="entry name" value="Hint_dom_N"/>
</dbReference>
<evidence type="ECO:0000256" key="9">
    <source>
        <dbReference type="ARBA" id="ARBA00023000"/>
    </source>
</evidence>
<dbReference type="InterPro" id="IPR006142">
    <property type="entry name" value="INTEIN"/>
</dbReference>
<keyword evidence="11" id="KW-0547">Nucleotide-binding</keyword>
<dbReference type="InterPro" id="IPR003959">
    <property type="entry name" value="ATPase_AAA_core"/>
</dbReference>
<keyword evidence="5" id="KW-0255">Endonuclease</keyword>
<dbReference type="InterPro" id="IPR036844">
    <property type="entry name" value="Hint_dom_sf"/>
</dbReference>
<dbReference type="Pfam" id="PF17862">
    <property type="entry name" value="AAA_lid_3"/>
    <property type="match status" value="1"/>
</dbReference>
<evidence type="ECO:0000256" key="11">
    <source>
        <dbReference type="RuleBase" id="RU003651"/>
    </source>
</evidence>
<dbReference type="SUPFAM" id="SSF51294">
    <property type="entry name" value="Hedgehog/intein (Hint) domain"/>
    <property type="match status" value="1"/>
</dbReference>
<dbReference type="GO" id="GO:0004519">
    <property type="term" value="F:endonuclease activity"/>
    <property type="evidence" value="ECO:0007669"/>
    <property type="project" value="UniProtKB-KW"/>
</dbReference>
<evidence type="ECO:0000256" key="10">
    <source>
        <dbReference type="ARBA" id="ARBA00023049"/>
    </source>
</evidence>
<keyword evidence="3" id="KW-0540">Nuclease</keyword>
<evidence type="ECO:0000256" key="13">
    <source>
        <dbReference type="SAM" id="Phobius"/>
    </source>
</evidence>
<dbReference type="GO" id="GO:0006314">
    <property type="term" value="P:intron homing"/>
    <property type="evidence" value="ECO:0007669"/>
    <property type="project" value="UniProtKB-KW"/>
</dbReference>
<keyword evidence="4" id="KW-0479">Metal-binding</keyword>
<evidence type="ECO:0000256" key="1">
    <source>
        <dbReference type="ARBA" id="ARBA00001947"/>
    </source>
</evidence>
<dbReference type="InterPro" id="IPR003960">
    <property type="entry name" value="ATPase_AAA_CS"/>
</dbReference>
<dbReference type="AlphaFoldDB" id="A0A2M7IPB2"/>
<keyword evidence="13" id="KW-0812">Transmembrane</keyword>
<comment type="similarity">
    <text evidence="11">Belongs to the AAA ATPase family.</text>
</comment>
<evidence type="ECO:0000256" key="8">
    <source>
        <dbReference type="ARBA" id="ARBA00022886"/>
    </source>
</evidence>
<accession>A0A2M7IPB2</accession>
<feature type="domain" description="DOD-type homing endonuclease" evidence="14">
    <location>
        <begin position="401"/>
        <end position="532"/>
    </location>
</feature>
<dbReference type="Gene3D" id="2.170.16.10">
    <property type="entry name" value="Hedgehog/Intein (Hint) domain"/>
    <property type="match status" value="2"/>
</dbReference>
<dbReference type="Pfam" id="PF14890">
    <property type="entry name" value="Intein_splicing"/>
    <property type="match status" value="1"/>
</dbReference>
<comment type="cofactor">
    <cofactor evidence="1">
        <name>Zn(2+)</name>
        <dbReference type="ChEBI" id="CHEBI:29105"/>
    </cofactor>
</comment>
<evidence type="ECO:0000256" key="3">
    <source>
        <dbReference type="ARBA" id="ARBA00022722"/>
    </source>
</evidence>
<evidence type="ECO:0000313" key="16">
    <source>
        <dbReference type="Proteomes" id="UP000230837"/>
    </source>
</evidence>
<dbReference type="PANTHER" id="PTHR23076">
    <property type="entry name" value="METALLOPROTEASE M41 FTSH"/>
    <property type="match status" value="1"/>
</dbReference>
<dbReference type="GO" id="GO:0046872">
    <property type="term" value="F:metal ion binding"/>
    <property type="evidence" value="ECO:0007669"/>
    <property type="project" value="UniProtKB-KW"/>
</dbReference>
<gene>
    <name evidence="15" type="ORF">COZ82_01370</name>
</gene>
<dbReference type="Gene3D" id="3.10.28.10">
    <property type="entry name" value="Homing endonucleases"/>
    <property type="match status" value="1"/>
</dbReference>
<keyword evidence="8" id="KW-0378">Hydrolase</keyword>
<dbReference type="InterPro" id="IPR003586">
    <property type="entry name" value="Hint_dom_C"/>
</dbReference>
<keyword evidence="8" id="KW-0404">Intron homing</keyword>
<comment type="caution">
    <text evidence="15">The sequence shown here is derived from an EMBL/GenBank/DDBJ whole genome shotgun (WGS) entry which is preliminary data.</text>
</comment>
<dbReference type="InterPro" id="IPR006141">
    <property type="entry name" value="Intein_N"/>
</dbReference>
<dbReference type="SMART" id="SM00305">
    <property type="entry name" value="HintC"/>
    <property type="match status" value="1"/>
</dbReference>
<reference evidence="16" key="1">
    <citation type="submission" date="2017-09" db="EMBL/GenBank/DDBJ databases">
        <title>Depth-based differentiation of microbial function through sediment-hosted aquifers and enrichment of novel symbionts in the deep terrestrial subsurface.</title>
        <authorList>
            <person name="Probst A.J."/>
            <person name="Ladd B."/>
            <person name="Jarett J.K."/>
            <person name="Geller-Mcgrath D.E."/>
            <person name="Sieber C.M.K."/>
            <person name="Emerson J.B."/>
            <person name="Anantharaman K."/>
            <person name="Thomas B.C."/>
            <person name="Malmstrom R."/>
            <person name="Stieglmeier M."/>
            <person name="Klingl A."/>
            <person name="Woyke T."/>
            <person name="Ryan C.M."/>
            <person name="Banfield J.F."/>
        </authorList>
    </citation>
    <scope>NUCLEOTIDE SEQUENCE [LARGE SCALE GENOMIC DNA]</scope>
</reference>
<dbReference type="GO" id="GO:0008237">
    <property type="term" value="F:metallopeptidase activity"/>
    <property type="evidence" value="ECO:0007669"/>
    <property type="project" value="UniProtKB-KW"/>
</dbReference>
<feature type="region of interest" description="Disordered" evidence="12">
    <location>
        <begin position="1"/>
        <end position="48"/>
    </location>
</feature>
<protein>
    <recommendedName>
        <fullName evidence="14">DOD-type homing endonuclease domain-containing protein</fullName>
    </recommendedName>
</protein>
<comment type="similarity">
    <text evidence="2">In the C-terminal section; belongs to the peptidase M41 family.</text>
</comment>
<dbReference type="InterPro" id="IPR027434">
    <property type="entry name" value="Homing_endonucl"/>
</dbReference>
<proteinExistence type="inferred from homology"/>
<keyword evidence="7" id="KW-0862">Zinc</keyword>
<keyword evidence="6" id="KW-0068">Autocatalytic cleavage</keyword>
<dbReference type="PROSITE" id="PS00674">
    <property type="entry name" value="AAA"/>
    <property type="match status" value="1"/>
</dbReference>
<dbReference type="PROSITE" id="PS50817">
    <property type="entry name" value="INTEIN_N_TER"/>
    <property type="match status" value="1"/>
</dbReference>
<keyword evidence="10" id="KW-0482">Metalloprotease</keyword>
<dbReference type="EMBL" id="PFHR01000077">
    <property type="protein sequence ID" value="PIW97118.1"/>
    <property type="molecule type" value="Genomic_DNA"/>
</dbReference>
<evidence type="ECO:0000256" key="6">
    <source>
        <dbReference type="ARBA" id="ARBA00022813"/>
    </source>
</evidence>
<dbReference type="FunFam" id="3.40.50.300:FF:002568">
    <property type="entry name" value="Cell division protein (FtsH)"/>
    <property type="match status" value="1"/>
</dbReference>
<dbReference type="PANTHER" id="PTHR23076:SF97">
    <property type="entry name" value="ATP-DEPENDENT ZINC METALLOPROTEASE YME1L1"/>
    <property type="match status" value="1"/>
</dbReference>
<dbReference type="GO" id="GO:0005524">
    <property type="term" value="F:ATP binding"/>
    <property type="evidence" value="ECO:0007669"/>
    <property type="project" value="UniProtKB-KW"/>
</dbReference>
<sequence length="911" mass="101028">MSEIENKQNNNQDKEEINPKSEEKKDSDAINNNKNEVTKQEKKVNSTREQMLNLRKHVPVGPGNFWNNMLSTVLLLIFITAAFSYLTDTGVKSTELSISEVVAQVKNGEVKEIIVRGSKLEVSYTDESKVIGVAKRETDASVSESLTNLGVSAEQLAVVKMDVQRETGFNYWLGQFAPYLFPLLFLGLIIWFFTRSVKGAGMQALNFGNSKARMIDPNDKNQKVTFKDVAGAKEAKQELEEIVDFLKNPKKFLDIGAEIPKGVMMMGAPGTGKCIIGETMLLTNKGLVSIVDVPKYFTVRADNTVEGLDIVAVDPETLQFEHKEASHWYALGEQETKKISTEFGGVIEGTFEHPIVVMNDKGQLAFKRLDQIELGEHVAISRGSNMFGSYTRIPSAEVAYFLGVLVGDGCLTIKDRIIFTTADNEVLKQMQTVAQIYLGTQFSKVSSSPYDYELSSVEAKARVRAWGIEETYARHKHIPEWVRLAPKEYVVAFLRGLFDADGTVESSGSVSFSSASATLAKEVHLSLLNIGVVGRLYERTKKYNGTLQQYLTIYGDFVELFEKEIGFTVAHKKERLAECVLKQRNTNINLIPHQETIIKSAWQEAVAVESRDRAFYSQSLYKNTKRYISGDRTPSAKGLQTFIAGVTALAPAMVKTTAIKQLSRLASGDFFFTKVTAVSFGKAPVFDLTVPHRHNFVAGGFVNHNTLLARAVAGEAGVPFYSISGSEFVEMFVGVGASRVRDLFQMAKKSAPAIIFIDEIDAVGRVRGTGVGGGNDEREQTLNQILVEMDGFEPNAKVIVMAATNRPDVLDPALLRPGRFDRRVTIDLPDRKDREEILKVHARKKPLQDDVNLEIIAQRTPGFSGADLQSLMNEGAILAARELRKKVGQFDLIRSIEKVMLGPERKSHVLS</sequence>
<feature type="transmembrane region" description="Helical" evidence="13">
    <location>
        <begin position="65"/>
        <end position="86"/>
    </location>
</feature>
<keyword evidence="10" id="KW-0645">Protease</keyword>
<dbReference type="Gene3D" id="1.10.8.60">
    <property type="match status" value="1"/>
</dbReference>
<dbReference type="InterPro" id="IPR041569">
    <property type="entry name" value="AAA_lid_3"/>
</dbReference>
<dbReference type="InterPro" id="IPR004042">
    <property type="entry name" value="Intein_endonuc_central"/>
</dbReference>
<evidence type="ECO:0000259" key="14">
    <source>
        <dbReference type="PROSITE" id="PS50819"/>
    </source>
</evidence>
<evidence type="ECO:0000256" key="4">
    <source>
        <dbReference type="ARBA" id="ARBA00022723"/>
    </source>
</evidence>
<dbReference type="GO" id="GO:0030163">
    <property type="term" value="P:protein catabolic process"/>
    <property type="evidence" value="ECO:0007669"/>
    <property type="project" value="TreeGrafter"/>
</dbReference>
<dbReference type="Proteomes" id="UP000230837">
    <property type="component" value="Unassembled WGS sequence"/>
</dbReference>
<dbReference type="Pfam" id="PF14528">
    <property type="entry name" value="LAGLIDADG_3"/>
    <property type="match status" value="1"/>
</dbReference>
<dbReference type="SUPFAM" id="SSF52540">
    <property type="entry name" value="P-loop containing nucleoside triphosphate hydrolases"/>
    <property type="match status" value="2"/>
</dbReference>
<dbReference type="Gene3D" id="3.40.50.300">
    <property type="entry name" value="P-loop containing nucleotide triphosphate hydrolases"/>
    <property type="match status" value="2"/>
</dbReference>
<evidence type="ECO:0000256" key="5">
    <source>
        <dbReference type="ARBA" id="ARBA00022759"/>
    </source>
</evidence>
<name>A0A2M7IPB2_9BACT</name>
<dbReference type="GO" id="GO:0016887">
    <property type="term" value="F:ATP hydrolysis activity"/>
    <property type="evidence" value="ECO:0007669"/>
    <property type="project" value="InterPro"/>
</dbReference>
<evidence type="ECO:0000256" key="7">
    <source>
        <dbReference type="ARBA" id="ARBA00022833"/>
    </source>
</evidence>
<keyword evidence="9" id="KW-0651">Protein splicing</keyword>
<keyword evidence="13" id="KW-1133">Transmembrane helix</keyword>
<feature type="transmembrane region" description="Helical" evidence="13">
    <location>
        <begin position="176"/>
        <end position="194"/>
    </location>
</feature>
<dbReference type="InterPro" id="IPR027417">
    <property type="entry name" value="P-loop_NTPase"/>
</dbReference>
<dbReference type="InterPro" id="IPR030934">
    <property type="entry name" value="Intein_C"/>
</dbReference>
<dbReference type="PROSITE" id="PS50818">
    <property type="entry name" value="INTEIN_C_TER"/>
    <property type="match status" value="1"/>
</dbReference>
<feature type="compositionally biased region" description="Basic and acidic residues" evidence="12">
    <location>
        <begin position="1"/>
        <end position="28"/>
    </location>
</feature>
<evidence type="ECO:0000313" key="15">
    <source>
        <dbReference type="EMBL" id="PIW97118.1"/>
    </source>
</evidence>
<feature type="compositionally biased region" description="Basic and acidic residues" evidence="12">
    <location>
        <begin position="36"/>
        <end position="46"/>
    </location>
</feature>
<dbReference type="PROSITE" id="PS50819">
    <property type="entry name" value="INTEIN_ENDONUCLEASE"/>
    <property type="match status" value="1"/>
</dbReference>
<evidence type="ECO:0000256" key="2">
    <source>
        <dbReference type="ARBA" id="ARBA00010044"/>
    </source>
</evidence>
<dbReference type="FunFam" id="1.10.8.60:FF:000001">
    <property type="entry name" value="ATP-dependent zinc metalloprotease FtsH"/>
    <property type="match status" value="1"/>
</dbReference>
<dbReference type="NCBIfam" id="TIGR01443">
    <property type="entry name" value="intein_Cterm"/>
    <property type="match status" value="1"/>
</dbReference>
<dbReference type="PRINTS" id="PR00379">
    <property type="entry name" value="INTEIN"/>
</dbReference>
<dbReference type="Pfam" id="PF00004">
    <property type="entry name" value="AAA"/>
    <property type="match status" value="1"/>
</dbReference>
<dbReference type="GO" id="GO:0016539">
    <property type="term" value="P:intein-mediated protein splicing"/>
    <property type="evidence" value="ECO:0007669"/>
    <property type="project" value="InterPro"/>
</dbReference>
<feature type="non-terminal residue" evidence="15">
    <location>
        <position position="911"/>
    </location>
</feature>